<dbReference type="GO" id="GO:0005634">
    <property type="term" value="C:nucleus"/>
    <property type="evidence" value="ECO:0007669"/>
    <property type="project" value="TreeGrafter"/>
</dbReference>
<dbReference type="InterPro" id="IPR004875">
    <property type="entry name" value="DDE_SF_endonuclease_dom"/>
</dbReference>
<protein>
    <recommendedName>
        <fullName evidence="1">DDE-1 domain-containing protein</fullName>
    </recommendedName>
</protein>
<dbReference type="PANTHER" id="PTHR19303:SF26">
    <property type="entry name" value="TIGGER TRANSPOSABLE ELEMENT-DERIVED PROTEIN 1"/>
    <property type="match status" value="1"/>
</dbReference>
<comment type="caution">
    <text evidence="2">The sequence shown here is derived from an EMBL/GenBank/DDBJ whole genome shotgun (WGS) entry which is preliminary data.</text>
</comment>
<keyword evidence="3" id="KW-1185">Reference proteome</keyword>
<dbReference type="InterPro" id="IPR050863">
    <property type="entry name" value="CenT-Element_Derived"/>
</dbReference>
<accession>A0A5N3UPK4</accession>
<dbReference type="Gene3D" id="1.10.10.60">
    <property type="entry name" value="Homeodomain-like"/>
    <property type="match status" value="1"/>
</dbReference>
<reference evidence="2 3" key="1">
    <citation type="submission" date="2019-06" db="EMBL/GenBank/DDBJ databases">
        <title>Discovery of a novel chromosome fission-fusion reversal in muntjac.</title>
        <authorList>
            <person name="Mudd A.B."/>
            <person name="Bredeson J.V."/>
            <person name="Baum R."/>
            <person name="Hockemeyer D."/>
            <person name="Rokhsar D.S."/>
        </authorList>
    </citation>
    <scope>NUCLEOTIDE SEQUENCE [LARGE SCALE GENOMIC DNA]</scope>
    <source>
        <strain evidence="2">UTSW_UCB_Mm</strain>
        <tissue evidence="2">Fibroblast cell line</tissue>
    </source>
</reference>
<gene>
    <name evidence="2" type="ORF">FD754_024431</name>
</gene>
<evidence type="ECO:0000259" key="1">
    <source>
        <dbReference type="Pfam" id="PF03184"/>
    </source>
</evidence>
<feature type="domain" description="DDE-1" evidence="1">
    <location>
        <begin position="177"/>
        <end position="228"/>
    </location>
</feature>
<proteinExistence type="predicted"/>
<organism evidence="2 3">
    <name type="scientific">Muntiacus muntjak</name>
    <name type="common">Barking deer</name>
    <name type="synonym">Indian muntjac</name>
    <dbReference type="NCBI Taxonomy" id="9888"/>
    <lineage>
        <taxon>Eukaryota</taxon>
        <taxon>Metazoa</taxon>
        <taxon>Chordata</taxon>
        <taxon>Craniata</taxon>
        <taxon>Vertebrata</taxon>
        <taxon>Euteleostomi</taxon>
        <taxon>Mammalia</taxon>
        <taxon>Eutheria</taxon>
        <taxon>Laurasiatheria</taxon>
        <taxon>Artiodactyla</taxon>
        <taxon>Ruminantia</taxon>
        <taxon>Pecora</taxon>
        <taxon>Cervidae</taxon>
        <taxon>Muntiacinae</taxon>
        <taxon>Muntiacus</taxon>
    </lineage>
</organism>
<evidence type="ECO:0000313" key="2">
    <source>
        <dbReference type="EMBL" id="KAB0338645.1"/>
    </source>
</evidence>
<dbReference type="PANTHER" id="PTHR19303">
    <property type="entry name" value="TRANSPOSON"/>
    <property type="match status" value="1"/>
</dbReference>
<dbReference type="EMBL" id="VCEA01003534">
    <property type="protein sequence ID" value="KAB0338645.1"/>
    <property type="molecule type" value="Genomic_DNA"/>
</dbReference>
<dbReference type="GO" id="GO:0003677">
    <property type="term" value="F:DNA binding"/>
    <property type="evidence" value="ECO:0007669"/>
    <property type="project" value="TreeGrafter"/>
</dbReference>
<dbReference type="Pfam" id="PF03184">
    <property type="entry name" value="DDE_1"/>
    <property type="match status" value="1"/>
</dbReference>
<sequence length="368" mass="41739">MVKLLKKACQSQMGQKLSLLPQIVSQVVNAKEKVLKEIKSAPPKLSVDWTKDHNAALGQSLIQSKALALFNSMKAERDEDAAEKKLKAGRDWFMRFKERRHLPNIEHRCREECSIGRRCRRGLAWLARRSQPGFKDSKDRLTLLLGANAAGDLKLKPSLTYILKILGTFRIMLNLLRLCSYNEIHVVFTPANTASILQPTDQGVVTMLKSWYLGNSFCKAIAATNNDFEGFNNSMEEVIADVVEIARELELEVEPNVKMGLILTLMDEQRKWFLDIESTPGEDFVKIVEMTTKDLDYKFRINLVEKAAGGFERIKSNFERSSSVGLPWKQTEIILEESNSQISLLSNFQKLRYPPQPSGPPTLISQQP</sequence>
<dbReference type="Proteomes" id="UP000326458">
    <property type="component" value="Unassembled WGS sequence"/>
</dbReference>
<name>A0A5N3UPK4_MUNMU</name>
<dbReference type="AlphaFoldDB" id="A0A5N3UPK4"/>
<evidence type="ECO:0000313" key="3">
    <source>
        <dbReference type="Proteomes" id="UP000326458"/>
    </source>
</evidence>